<dbReference type="AlphaFoldDB" id="A0AA35CMD2"/>
<dbReference type="KEGG" id="cmic:caldi_13120"/>
<dbReference type="Proteomes" id="UP001163687">
    <property type="component" value="Chromosome"/>
</dbReference>
<sequence length="71" mass="7181">MRARRAAQAGSGWLMSLAGAGTGYLAGHVLPQLVTFLALTSVMLGCLALCDTLRLLAGIARAADARGAQGP</sequence>
<dbReference type="RefSeq" id="WP_264844287.1">
    <property type="nucleotide sequence ID" value="NZ_AP025628.1"/>
</dbReference>
<reference evidence="2" key="1">
    <citation type="submission" date="2022-03" db="EMBL/GenBank/DDBJ databases">
        <title>Complete genome sequence of Caldinitratiruptor microaerophilus.</title>
        <authorList>
            <person name="Mukaiyama R."/>
            <person name="Nishiyama T."/>
            <person name="Ueda K."/>
        </authorList>
    </citation>
    <scope>NUCLEOTIDE SEQUENCE</scope>
    <source>
        <strain evidence="2">JCM 16183</strain>
    </source>
</reference>
<keyword evidence="1" id="KW-0812">Transmembrane</keyword>
<proteinExistence type="predicted"/>
<name>A0AA35CMD2_9FIRM</name>
<gene>
    <name evidence="2" type="ORF">caldi_13120</name>
</gene>
<evidence type="ECO:0000313" key="3">
    <source>
        <dbReference type="Proteomes" id="UP001163687"/>
    </source>
</evidence>
<accession>A0AA35CMD2</accession>
<keyword evidence="3" id="KW-1185">Reference proteome</keyword>
<dbReference type="EMBL" id="AP025628">
    <property type="protein sequence ID" value="BDG60222.1"/>
    <property type="molecule type" value="Genomic_DNA"/>
</dbReference>
<keyword evidence="1" id="KW-1133">Transmembrane helix</keyword>
<evidence type="ECO:0000313" key="2">
    <source>
        <dbReference type="EMBL" id="BDG60222.1"/>
    </source>
</evidence>
<feature type="transmembrane region" description="Helical" evidence="1">
    <location>
        <begin position="12"/>
        <end position="30"/>
    </location>
</feature>
<keyword evidence="1" id="KW-0472">Membrane</keyword>
<feature type="transmembrane region" description="Helical" evidence="1">
    <location>
        <begin position="36"/>
        <end position="57"/>
    </location>
</feature>
<protein>
    <submittedName>
        <fullName evidence="2">Uncharacterized protein</fullName>
    </submittedName>
</protein>
<organism evidence="2 3">
    <name type="scientific">Caldinitratiruptor microaerophilus</name>
    <dbReference type="NCBI Taxonomy" id="671077"/>
    <lineage>
        <taxon>Bacteria</taxon>
        <taxon>Bacillati</taxon>
        <taxon>Bacillota</taxon>
        <taxon>Clostridia</taxon>
        <taxon>Eubacteriales</taxon>
        <taxon>Symbiobacteriaceae</taxon>
        <taxon>Caldinitratiruptor</taxon>
    </lineage>
</organism>
<evidence type="ECO:0000256" key="1">
    <source>
        <dbReference type="SAM" id="Phobius"/>
    </source>
</evidence>